<evidence type="ECO:0000313" key="3">
    <source>
        <dbReference type="EMBL" id="SMG18587.1"/>
    </source>
</evidence>
<dbReference type="PANTHER" id="PTHR46268">
    <property type="entry name" value="STRESS RESPONSE PROTEIN NHAX"/>
    <property type="match status" value="1"/>
</dbReference>
<dbReference type="Pfam" id="PF00582">
    <property type="entry name" value="Usp"/>
    <property type="match status" value="1"/>
</dbReference>
<comment type="similarity">
    <text evidence="1">Belongs to the universal stress protein A family.</text>
</comment>
<dbReference type="PANTHER" id="PTHR46268:SF6">
    <property type="entry name" value="UNIVERSAL STRESS PROTEIN UP12"/>
    <property type="match status" value="1"/>
</dbReference>
<dbReference type="AlphaFoldDB" id="A0A1X7ITV5"/>
<dbReference type="SUPFAM" id="SSF52402">
    <property type="entry name" value="Adenine nucleotide alpha hydrolases-like"/>
    <property type="match status" value="2"/>
</dbReference>
<dbReference type="EMBL" id="FXAO01000002">
    <property type="protein sequence ID" value="SMG18587.1"/>
    <property type="molecule type" value="Genomic_DNA"/>
</dbReference>
<gene>
    <name evidence="3" type="ORF">SAMN03080602_01106</name>
</gene>
<dbReference type="STRING" id="188872.SAMN03080602_01106"/>
<accession>A0A1X7ITV5</accession>
<feature type="domain" description="UspA" evidence="2">
    <location>
        <begin position="3"/>
        <end position="148"/>
    </location>
</feature>
<evidence type="ECO:0000313" key="4">
    <source>
        <dbReference type="Proteomes" id="UP000193420"/>
    </source>
</evidence>
<evidence type="ECO:0000259" key="2">
    <source>
        <dbReference type="Pfam" id="PF00582"/>
    </source>
</evidence>
<protein>
    <submittedName>
        <fullName evidence="3">Nucleotide-binding universal stress protein, UspA family</fullName>
    </submittedName>
</protein>
<dbReference type="Gene3D" id="3.40.50.620">
    <property type="entry name" value="HUPs"/>
    <property type="match status" value="2"/>
</dbReference>
<sequence>MDKRILIPTDFSKNALNAARYALDLYTKLNCEFYFLNVFRLTNYTTNTLILPEPGSAEYEAAKGASEEAFIKLLDMLELHHDNPKHSYHTISSFNFLSEAMKQTIDNKDIDLVVMGTQGATGAKGIIFGSNTVNAMEKIRECPVLAVPDELRFSIPKEIVFPTNYKSSFSRKELNYLIEIAKMHNTSIRVVYFTKKTTLTEDQEKHKQLLDDILQGVDHSFHTVPDKDVAQGITSFVQSRNSDMIAFINKKHFLFNSIFSRPLVKEIGYDATVPILALNES</sequence>
<dbReference type="InterPro" id="IPR006015">
    <property type="entry name" value="Universal_stress_UspA"/>
</dbReference>
<dbReference type="InterPro" id="IPR006016">
    <property type="entry name" value="UspA"/>
</dbReference>
<organism evidence="3 4">
    <name type="scientific">Arenibacter troitsensis</name>
    <dbReference type="NCBI Taxonomy" id="188872"/>
    <lineage>
        <taxon>Bacteria</taxon>
        <taxon>Pseudomonadati</taxon>
        <taxon>Bacteroidota</taxon>
        <taxon>Flavobacteriia</taxon>
        <taxon>Flavobacteriales</taxon>
        <taxon>Flavobacteriaceae</taxon>
        <taxon>Arenibacter</taxon>
    </lineage>
</organism>
<dbReference type="OrthoDB" id="9788959at2"/>
<dbReference type="CDD" id="cd00293">
    <property type="entry name" value="USP-like"/>
    <property type="match status" value="1"/>
</dbReference>
<keyword evidence="4" id="KW-1185">Reference proteome</keyword>
<proteinExistence type="inferred from homology"/>
<evidence type="ECO:0000256" key="1">
    <source>
        <dbReference type="ARBA" id="ARBA00008791"/>
    </source>
</evidence>
<dbReference type="InterPro" id="IPR014729">
    <property type="entry name" value="Rossmann-like_a/b/a_fold"/>
</dbReference>
<dbReference type="RefSeq" id="WP_085496973.1">
    <property type="nucleotide sequence ID" value="NZ_FXAO01000002.1"/>
</dbReference>
<dbReference type="PRINTS" id="PR01438">
    <property type="entry name" value="UNVRSLSTRESS"/>
</dbReference>
<dbReference type="Proteomes" id="UP000193420">
    <property type="component" value="Unassembled WGS sequence"/>
</dbReference>
<reference evidence="4" key="1">
    <citation type="submission" date="2017-04" db="EMBL/GenBank/DDBJ databases">
        <authorList>
            <person name="Varghese N."/>
            <person name="Submissions S."/>
        </authorList>
    </citation>
    <scope>NUCLEOTIDE SEQUENCE [LARGE SCALE GENOMIC DNA]</scope>
    <source>
        <strain evidence="4">DSM 19835</strain>
    </source>
</reference>
<name>A0A1X7ITV5_9FLAO</name>